<dbReference type="InterPro" id="IPR029001">
    <property type="entry name" value="ITPase-like_fam"/>
</dbReference>
<dbReference type="GO" id="GO:0046872">
    <property type="term" value="F:metal ion binding"/>
    <property type="evidence" value="ECO:0007669"/>
    <property type="project" value="UniProtKB-KW"/>
</dbReference>
<name>A0A9D1PN58_9BACI</name>
<dbReference type="PANTHER" id="PTHR34699">
    <property type="match status" value="1"/>
</dbReference>
<comment type="catalytic activity">
    <reaction evidence="11">
        <text>XTP + H2O = XDP + phosphate + H(+)</text>
        <dbReference type="Rhea" id="RHEA:28406"/>
        <dbReference type="ChEBI" id="CHEBI:15377"/>
        <dbReference type="ChEBI" id="CHEBI:15378"/>
        <dbReference type="ChEBI" id="CHEBI:43474"/>
        <dbReference type="ChEBI" id="CHEBI:59884"/>
        <dbReference type="ChEBI" id="CHEBI:61314"/>
        <dbReference type="EC" id="3.6.1.73"/>
    </reaction>
</comment>
<evidence type="ECO:0000313" key="13">
    <source>
        <dbReference type="EMBL" id="HIV74856.1"/>
    </source>
</evidence>
<evidence type="ECO:0000256" key="11">
    <source>
        <dbReference type="ARBA" id="ARBA00048781"/>
    </source>
</evidence>
<keyword evidence="6" id="KW-0460">Magnesium</keyword>
<gene>
    <name evidence="13" type="ORF">H9895_07260</name>
</gene>
<evidence type="ECO:0000256" key="3">
    <source>
        <dbReference type="ARBA" id="ARBA00022723"/>
    </source>
</evidence>
<comment type="cofactor">
    <cofactor evidence="1">
        <name>Mn(2+)</name>
        <dbReference type="ChEBI" id="CHEBI:29035"/>
    </cofactor>
</comment>
<dbReference type="EC" id="3.6.1.73" evidence="9"/>
<proteinExistence type="predicted"/>
<evidence type="ECO:0000313" key="14">
    <source>
        <dbReference type="Proteomes" id="UP000823937"/>
    </source>
</evidence>
<evidence type="ECO:0000256" key="9">
    <source>
        <dbReference type="ARBA" id="ARBA00038901"/>
    </source>
</evidence>
<evidence type="ECO:0000256" key="4">
    <source>
        <dbReference type="ARBA" id="ARBA00022741"/>
    </source>
</evidence>
<dbReference type="GO" id="GO:0000166">
    <property type="term" value="F:nucleotide binding"/>
    <property type="evidence" value="ECO:0007669"/>
    <property type="project" value="UniProtKB-KW"/>
</dbReference>
<dbReference type="AlphaFoldDB" id="A0A9D1PN58"/>
<keyword evidence="7" id="KW-0546">Nucleotide metabolism</keyword>
<evidence type="ECO:0000256" key="5">
    <source>
        <dbReference type="ARBA" id="ARBA00022801"/>
    </source>
</evidence>
<dbReference type="SUPFAM" id="SSF52972">
    <property type="entry name" value="ITPase-like"/>
    <property type="match status" value="1"/>
</dbReference>
<keyword evidence="8" id="KW-0464">Manganese</keyword>
<evidence type="ECO:0000259" key="12">
    <source>
        <dbReference type="Pfam" id="PF01931"/>
    </source>
</evidence>
<comment type="caution">
    <text evidence="13">The sequence shown here is derived from an EMBL/GenBank/DDBJ whole genome shotgun (WGS) entry which is preliminary data.</text>
</comment>
<dbReference type="PANTHER" id="PTHR34699:SF2">
    <property type="entry name" value="NON-CANONICAL PURINE NTP PHOSPHATASE_PRRC1 DOMAIN-CONTAINING PROTEIN"/>
    <property type="match status" value="1"/>
</dbReference>
<dbReference type="EMBL" id="DXHX01000115">
    <property type="protein sequence ID" value="HIV74856.1"/>
    <property type="molecule type" value="Genomic_DNA"/>
</dbReference>
<dbReference type="GO" id="GO:0009117">
    <property type="term" value="P:nucleotide metabolic process"/>
    <property type="evidence" value="ECO:0007669"/>
    <property type="project" value="UniProtKB-KW"/>
</dbReference>
<evidence type="ECO:0000256" key="8">
    <source>
        <dbReference type="ARBA" id="ARBA00023211"/>
    </source>
</evidence>
<protein>
    <recommendedName>
        <fullName evidence="9">inosine/xanthosine triphosphatase</fullName>
        <ecNumber evidence="9">3.6.1.73</ecNumber>
    </recommendedName>
</protein>
<comment type="catalytic activity">
    <reaction evidence="10">
        <text>ITP + H2O = IDP + phosphate + H(+)</text>
        <dbReference type="Rhea" id="RHEA:28330"/>
        <dbReference type="ChEBI" id="CHEBI:15377"/>
        <dbReference type="ChEBI" id="CHEBI:15378"/>
        <dbReference type="ChEBI" id="CHEBI:43474"/>
        <dbReference type="ChEBI" id="CHEBI:58280"/>
        <dbReference type="ChEBI" id="CHEBI:61402"/>
        <dbReference type="EC" id="3.6.1.73"/>
    </reaction>
</comment>
<feature type="domain" description="Non-canonical purine NTP phosphatase/PRRC1" evidence="12">
    <location>
        <begin position="6"/>
        <end position="157"/>
    </location>
</feature>
<dbReference type="GO" id="GO:0103023">
    <property type="term" value="F:ITPase activity"/>
    <property type="evidence" value="ECO:0007669"/>
    <property type="project" value="UniProtKB-EC"/>
</dbReference>
<keyword evidence="5" id="KW-0378">Hydrolase</keyword>
<evidence type="ECO:0000256" key="7">
    <source>
        <dbReference type="ARBA" id="ARBA00023080"/>
    </source>
</evidence>
<organism evidence="13 14">
    <name type="scientific">Candidatus Pseudogracilibacillus intestinigallinarum</name>
    <dbReference type="NCBI Taxonomy" id="2838742"/>
    <lineage>
        <taxon>Bacteria</taxon>
        <taxon>Bacillati</taxon>
        <taxon>Bacillota</taxon>
        <taxon>Bacilli</taxon>
        <taxon>Bacillales</taxon>
        <taxon>Bacillaceae</taxon>
        <taxon>Pseudogracilibacillus</taxon>
    </lineage>
</organism>
<evidence type="ECO:0000256" key="1">
    <source>
        <dbReference type="ARBA" id="ARBA00001936"/>
    </source>
</evidence>
<evidence type="ECO:0000256" key="2">
    <source>
        <dbReference type="ARBA" id="ARBA00001946"/>
    </source>
</evidence>
<evidence type="ECO:0000256" key="10">
    <source>
        <dbReference type="ARBA" id="ARBA00048174"/>
    </source>
</evidence>
<dbReference type="InterPro" id="IPR026533">
    <property type="entry name" value="NTPase/PRRC1"/>
</dbReference>
<evidence type="ECO:0000256" key="6">
    <source>
        <dbReference type="ARBA" id="ARBA00022842"/>
    </source>
</evidence>
<dbReference type="Pfam" id="PF01931">
    <property type="entry name" value="NTPase_I-T"/>
    <property type="match status" value="1"/>
</dbReference>
<reference evidence="13" key="2">
    <citation type="submission" date="2021-04" db="EMBL/GenBank/DDBJ databases">
        <authorList>
            <person name="Gilroy R."/>
        </authorList>
    </citation>
    <scope>NUCLEOTIDE SEQUENCE</scope>
    <source>
        <strain evidence="13">CHK169-2315</strain>
    </source>
</reference>
<comment type="cofactor">
    <cofactor evidence="2">
        <name>Mg(2+)</name>
        <dbReference type="ChEBI" id="CHEBI:18420"/>
    </cofactor>
</comment>
<dbReference type="InterPro" id="IPR050299">
    <property type="entry name" value="YjjX_NTPase"/>
</dbReference>
<accession>A0A9D1PN58</accession>
<keyword evidence="3" id="KW-0479">Metal-binding</keyword>
<dbReference type="NCBIfam" id="NF002850">
    <property type="entry name" value="PRK03114.1"/>
    <property type="match status" value="1"/>
</dbReference>
<reference evidence="13" key="1">
    <citation type="journal article" date="2021" name="PeerJ">
        <title>Extensive microbial diversity within the chicken gut microbiome revealed by metagenomics and culture.</title>
        <authorList>
            <person name="Gilroy R."/>
            <person name="Ravi A."/>
            <person name="Getino M."/>
            <person name="Pursley I."/>
            <person name="Horton D.L."/>
            <person name="Alikhan N.F."/>
            <person name="Baker D."/>
            <person name="Gharbi K."/>
            <person name="Hall N."/>
            <person name="Watson M."/>
            <person name="Adriaenssens E.M."/>
            <person name="Foster-Nyarko E."/>
            <person name="Jarju S."/>
            <person name="Secka A."/>
            <person name="Antonio M."/>
            <person name="Oren A."/>
            <person name="Chaudhuri R.R."/>
            <person name="La Ragione R."/>
            <person name="Hildebrand F."/>
            <person name="Pallen M.J."/>
        </authorList>
    </citation>
    <scope>NUCLEOTIDE SEQUENCE</scope>
    <source>
        <strain evidence="13">CHK169-2315</strain>
    </source>
</reference>
<keyword evidence="4" id="KW-0547">Nucleotide-binding</keyword>
<dbReference type="Proteomes" id="UP000823937">
    <property type="component" value="Unassembled WGS sequence"/>
</dbReference>
<dbReference type="Gene3D" id="3.90.950.10">
    <property type="match status" value="1"/>
</dbReference>
<sequence length="167" mass="18253">MKLIVGSKNQTKVQAVADVFTKATVIGADVPSDVAAQPFGDEETLQGALNRAKHAQELERHVFGVGLEGGVILTLGKLYVCNWGTLLTPEGNVYHASGARVRLPDAFIEPLKNGTELSDLMNAYTKRHDIRHHEGAIGIFTNGLLNRQEMFAQVVTLLYGQYLHEKA</sequence>